<sequence>MQSDGERRAAALTRLTEQSAGLSKRRGHKHSWAYLRQVERFASALTSRNSSHTMVKTQKYSTYSVTAGPEGGGGWKSTSST</sequence>
<name>A0A4Z2GM30_9TELE</name>
<evidence type="ECO:0000256" key="1">
    <source>
        <dbReference type="SAM" id="MobiDB-lite"/>
    </source>
</evidence>
<comment type="caution">
    <text evidence="2">The sequence shown here is derived from an EMBL/GenBank/DDBJ whole genome shotgun (WGS) entry which is preliminary data.</text>
</comment>
<evidence type="ECO:0000313" key="3">
    <source>
        <dbReference type="Proteomes" id="UP000314294"/>
    </source>
</evidence>
<protein>
    <submittedName>
        <fullName evidence="2">Uncharacterized protein</fullName>
    </submittedName>
</protein>
<feature type="region of interest" description="Disordered" evidence="1">
    <location>
        <begin position="1"/>
        <end position="29"/>
    </location>
</feature>
<organism evidence="2 3">
    <name type="scientific">Liparis tanakae</name>
    <name type="common">Tanaka's snailfish</name>
    <dbReference type="NCBI Taxonomy" id="230148"/>
    <lineage>
        <taxon>Eukaryota</taxon>
        <taxon>Metazoa</taxon>
        <taxon>Chordata</taxon>
        <taxon>Craniata</taxon>
        <taxon>Vertebrata</taxon>
        <taxon>Euteleostomi</taxon>
        <taxon>Actinopterygii</taxon>
        <taxon>Neopterygii</taxon>
        <taxon>Teleostei</taxon>
        <taxon>Neoteleostei</taxon>
        <taxon>Acanthomorphata</taxon>
        <taxon>Eupercaria</taxon>
        <taxon>Perciformes</taxon>
        <taxon>Cottioidei</taxon>
        <taxon>Cottales</taxon>
        <taxon>Liparidae</taxon>
        <taxon>Liparis</taxon>
    </lineage>
</organism>
<dbReference type="AlphaFoldDB" id="A0A4Z2GM30"/>
<dbReference type="EMBL" id="SRLO01000489">
    <property type="protein sequence ID" value="TNN54281.1"/>
    <property type="molecule type" value="Genomic_DNA"/>
</dbReference>
<reference evidence="2 3" key="1">
    <citation type="submission" date="2019-03" db="EMBL/GenBank/DDBJ databases">
        <title>First draft genome of Liparis tanakae, snailfish: a comprehensive survey of snailfish specific genes.</title>
        <authorList>
            <person name="Kim W."/>
            <person name="Song I."/>
            <person name="Jeong J.-H."/>
            <person name="Kim D."/>
            <person name="Kim S."/>
            <person name="Ryu S."/>
            <person name="Song J.Y."/>
            <person name="Lee S.K."/>
        </authorList>
    </citation>
    <scope>NUCLEOTIDE SEQUENCE [LARGE SCALE GENOMIC DNA]</scope>
    <source>
        <tissue evidence="2">Muscle</tissue>
    </source>
</reference>
<gene>
    <name evidence="2" type="ORF">EYF80_035509</name>
</gene>
<proteinExistence type="predicted"/>
<dbReference type="Proteomes" id="UP000314294">
    <property type="component" value="Unassembled WGS sequence"/>
</dbReference>
<evidence type="ECO:0000313" key="2">
    <source>
        <dbReference type="EMBL" id="TNN54281.1"/>
    </source>
</evidence>
<accession>A0A4Z2GM30</accession>
<keyword evidence="3" id="KW-1185">Reference proteome</keyword>